<protein>
    <recommendedName>
        <fullName evidence="1">Trimethylguanosine synthase</fullName>
    </recommendedName>
    <alternativeName>
        <fullName evidence="7">Cap-specific guanine-N(2) methyltransferase</fullName>
    </alternativeName>
</protein>
<dbReference type="RefSeq" id="XP_018983174.1">
    <property type="nucleotide sequence ID" value="XM_019131989.1"/>
</dbReference>
<evidence type="ECO:0000256" key="1">
    <source>
        <dbReference type="ARBA" id="ARBA00018517"/>
    </source>
</evidence>
<reference evidence="9" key="1">
    <citation type="submission" date="2016-05" db="EMBL/GenBank/DDBJ databases">
        <title>Comparative genomics of biotechnologically important yeasts.</title>
        <authorList>
            <consortium name="DOE Joint Genome Institute"/>
            <person name="Riley R."/>
            <person name="Haridas S."/>
            <person name="Wolfe K.H."/>
            <person name="Lopes M.R."/>
            <person name="Hittinger C.T."/>
            <person name="Goker M."/>
            <person name="Salamov A."/>
            <person name="Wisecaver J."/>
            <person name="Long T.M."/>
            <person name="Aerts A.L."/>
            <person name="Barry K."/>
            <person name="Choi C."/>
            <person name="Clum A."/>
            <person name="Coughlan A.Y."/>
            <person name="Deshpande S."/>
            <person name="Douglass A.P."/>
            <person name="Hanson S.J."/>
            <person name="Klenk H.-P."/>
            <person name="Labutti K."/>
            <person name="Lapidus A."/>
            <person name="Lindquist E."/>
            <person name="Lipzen A."/>
            <person name="Meier-Kolthoff J.P."/>
            <person name="Ohm R.A."/>
            <person name="Otillar R.P."/>
            <person name="Pangilinan J."/>
            <person name="Peng Y."/>
            <person name="Rokas A."/>
            <person name="Rosa C.A."/>
            <person name="Scheuner C."/>
            <person name="Sibirny A.A."/>
            <person name="Slot J.C."/>
            <person name="Stielow J.B."/>
            <person name="Sun H."/>
            <person name="Kurtzman C.P."/>
            <person name="Blackwell M."/>
            <person name="Grigoriev I.V."/>
            <person name="Jeffries T.W."/>
        </authorList>
    </citation>
    <scope>NUCLEOTIDE SEQUENCE [LARGE SCALE GENOMIC DNA]</scope>
    <source>
        <strain evidence="9">NRRL Y-12698</strain>
    </source>
</reference>
<dbReference type="Pfam" id="PF09445">
    <property type="entry name" value="Methyltransf_15"/>
    <property type="match status" value="1"/>
</dbReference>
<dbReference type="InterPro" id="IPR019012">
    <property type="entry name" value="RNA_cap_Gua-N2-MeTrfase"/>
</dbReference>
<name>A0A1E3QJH5_9ASCO</name>
<dbReference type="CDD" id="cd02440">
    <property type="entry name" value="AdoMet_MTases"/>
    <property type="match status" value="1"/>
</dbReference>
<evidence type="ECO:0000256" key="2">
    <source>
        <dbReference type="ARBA" id="ARBA00025783"/>
    </source>
</evidence>
<dbReference type="PANTHER" id="PTHR14741">
    <property type="entry name" value="S-ADENOSYLMETHIONINE-DEPENDENT METHYLTRANSFERASE RELATED"/>
    <property type="match status" value="1"/>
</dbReference>
<evidence type="ECO:0000256" key="6">
    <source>
        <dbReference type="ARBA" id="ARBA00049075"/>
    </source>
</evidence>
<evidence type="ECO:0000256" key="3">
    <source>
        <dbReference type="ARBA" id="ARBA00047418"/>
    </source>
</evidence>
<dbReference type="InterPro" id="IPR029063">
    <property type="entry name" value="SAM-dependent_MTases_sf"/>
</dbReference>
<dbReference type="STRING" id="984486.A0A1E3QJH5"/>
<dbReference type="AlphaFoldDB" id="A0A1E3QJH5"/>
<dbReference type="GO" id="GO:0032210">
    <property type="term" value="P:regulation of telomere maintenance via telomerase"/>
    <property type="evidence" value="ECO:0007669"/>
    <property type="project" value="EnsemblFungi"/>
</dbReference>
<dbReference type="OrthoDB" id="194443at2759"/>
<dbReference type="GO" id="GO:0017126">
    <property type="term" value="P:nucleologenesis"/>
    <property type="evidence" value="ECO:0007669"/>
    <property type="project" value="EnsemblFungi"/>
</dbReference>
<organism evidence="8 9">
    <name type="scientific">Babjeviella inositovora NRRL Y-12698</name>
    <dbReference type="NCBI Taxonomy" id="984486"/>
    <lineage>
        <taxon>Eukaryota</taxon>
        <taxon>Fungi</taxon>
        <taxon>Dikarya</taxon>
        <taxon>Ascomycota</taxon>
        <taxon>Saccharomycotina</taxon>
        <taxon>Pichiomycetes</taxon>
        <taxon>Serinales incertae sedis</taxon>
        <taxon>Babjeviella</taxon>
    </lineage>
</organism>
<evidence type="ECO:0000256" key="5">
    <source>
        <dbReference type="ARBA" id="ARBA00048763"/>
    </source>
</evidence>
<comment type="catalytic activity">
    <reaction evidence="4">
        <text>a 5'-end (N(7)-methyl 5'-triphosphoguanosine)-ribonucleoside in snoRNA + S-adenosyl-L-methionine = a 5'-end (N(2),N(7)-dimethyl 5'-triphosphoguanosine)-ribonucleoside in snoRNA + S-adenosyl-L-homocysteine + H(+)</text>
        <dbReference type="Rhea" id="RHEA:78475"/>
        <dbReference type="Rhea" id="RHEA-COMP:19086"/>
        <dbReference type="Rhea" id="RHEA-COMP:19088"/>
        <dbReference type="ChEBI" id="CHEBI:15378"/>
        <dbReference type="ChEBI" id="CHEBI:57856"/>
        <dbReference type="ChEBI" id="CHEBI:59789"/>
        <dbReference type="ChEBI" id="CHEBI:156461"/>
        <dbReference type="ChEBI" id="CHEBI:172880"/>
    </reaction>
    <physiologicalReaction direction="left-to-right" evidence="4">
        <dbReference type="Rhea" id="RHEA:78476"/>
    </physiologicalReaction>
</comment>
<comment type="catalytic activity">
    <reaction evidence="6">
        <text>a 5'-end (N(7)-methyl 5'-triphosphoguanosine)-ribonucleoside in snRNA + S-adenosyl-L-methionine = a 5'-end (N(2),N(7)-dimethyl 5'-triphosphoguanosine)-ribonucleoside in snRNA + S-adenosyl-L-homocysteine + H(+)</text>
        <dbReference type="Rhea" id="RHEA:78471"/>
        <dbReference type="Rhea" id="RHEA-COMP:19085"/>
        <dbReference type="Rhea" id="RHEA-COMP:19087"/>
        <dbReference type="ChEBI" id="CHEBI:15378"/>
        <dbReference type="ChEBI" id="CHEBI:57856"/>
        <dbReference type="ChEBI" id="CHEBI:59789"/>
        <dbReference type="ChEBI" id="CHEBI:156461"/>
        <dbReference type="ChEBI" id="CHEBI:172880"/>
    </reaction>
    <physiologicalReaction direction="left-to-right" evidence="6">
        <dbReference type="Rhea" id="RHEA:78472"/>
    </physiologicalReaction>
</comment>
<dbReference type="SUPFAM" id="SSF53335">
    <property type="entry name" value="S-adenosyl-L-methionine-dependent methyltransferases"/>
    <property type="match status" value="1"/>
</dbReference>
<dbReference type="GO" id="GO:0005730">
    <property type="term" value="C:nucleolus"/>
    <property type="evidence" value="ECO:0007669"/>
    <property type="project" value="EnsemblFungi"/>
</dbReference>
<comment type="catalytic activity">
    <reaction evidence="5">
        <text>a 5'-end (N(2),N(7)-dimethyl 5'-triphosphoguanosine)-ribonucleoside in snRNA + S-adenosyl-L-methionine = a 5'-end (N(2),N(2),N(7)-trimethyl 5'-triphosphoguanosine)-ribonucleoside in snRNA + S-adenosyl-L-homocysteine + H(+)</text>
        <dbReference type="Rhea" id="RHEA:78479"/>
        <dbReference type="Rhea" id="RHEA-COMP:19087"/>
        <dbReference type="Rhea" id="RHEA-COMP:19089"/>
        <dbReference type="ChEBI" id="CHEBI:15378"/>
        <dbReference type="ChEBI" id="CHEBI:57856"/>
        <dbReference type="ChEBI" id="CHEBI:59789"/>
        <dbReference type="ChEBI" id="CHEBI:167623"/>
        <dbReference type="ChEBI" id="CHEBI:172880"/>
    </reaction>
    <physiologicalReaction direction="left-to-right" evidence="5">
        <dbReference type="Rhea" id="RHEA:78480"/>
    </physiologicalReaction>
</comment>
<evidence type="ECO:0000256" key="4">
    <source>
        <dbReference type="ARBA" id="ARBA00048740"/>
    </source>
</evidence>
<sequence>MPIIPHDPTELLMHSHHTLPKNCKKYWDHRYLLFSKFDEGVYMNSELWYSVTPENIALFLAKLFYYCYPEAETIMDVFSGGGGNTIQFARYFPKVLALERNGTNIFCTQNNTRVYGVQEKVSFIHADWVEFAQQQEEIKRLSSTVDIIFSSPPWGGPGYVKNKTFDLDLLQPAPLKAILQTFLRITNHVGLFLPRNSNLDQLAEATRELLGEEARCRVVYVNLQGYCKGIVALWGPKFMTSEQETNGGAEELPY</sequence>
<dbReference type="EMBL" id="KV454438">
    <property type="protein sequence ID" value="ODQ77846.1"/>
    <property type="molecule type" value="Genomic_DNA"/>
</dbReference>
<keyword evidence="9" id="KW-1185">Reference proteome</keyword>
<accession>A0A1E3QJH5</accession>
<evidence type="ECO:0000256" key="7">
    <source>
        <dbReference type="ARBA" id="ARBA00049790"/>
    </source>
</evidence>
<evidence type="ECO:0000313" key="9">
    <source>
        <dbReference type="Proteomes" id="UP000094336"/>
    </source>
</evidence>
<dbReference type="Gene3D" id="3.40.50.150">
    <property type="entry name" value="Vaccinia Virus protein VP39"/>
    <property type="match status" value="1"/>
</dbReference>
<dbReference type="Proteomes" id="UP000094336">
    <property type="component" value="Unassembled WGS sequence"/>
</dbReference>
<proteinExistence type="inferred from homology"/>
<dbReference type="GeneID" id="30149842"/>
<dbReference type="GO" id="GO:0071164">
    <property type="term" value="F:RNA cap trimethylguanosine synthase activity"/>
    <property type="evidence" value="ECO:0007669"/>
    <property type="project" value="TreeGrafter"/>
</dbReference>
<dbReference type="PANTHER" id="PTHR14741:SF32">
    <property type="entry name" value="TRIMETHYLGUANOSINE SYNTHASE"/>
    <property type="match status" value="1"/>
</dbReference>
<comment type="catalytic activity">
    <reaction evidence="3">
        <text>a 5'-end (N(2),N(7)-dimethyl 5'-triphosphoguanosine)-ribonucleoside in snoRNA + S-adenosyl-L-methionine = a 5'-end (N(2),N(2),N(7)-trimethyl 5'-triphosphoguanosine)-ribonucleoside in snoRNA + S-adenosyl-L-homocysteine + H(+)</text>
        <dbReference type="Rhea" id="RHEA:78507"/>
        <dbReference type="Rhea" id="RHEA-COMP:19088"/>
        <dbReference type="Rhea" id="RHEA-COMP:19090"/>
        <dbReference type="ChEBI" id="CHEBI:15378"/>
        <dbReference type="ChEBI" id="CHEBI:57856"/>
        <dbReference type="ChEBI" id="CHEBI:59789"/>
        <dbReference type="ChEBI" id="CHEBI:167623"/>
        <dbReference type="ChEBI" id="CHEBI:172880"/>
    </reaction>
    <physiologicalReaction direction="left-to-right" evidence="3">
        <dbReference type="Rhea" id="RHEA:78508"/>
    </physiologicalReaction>
</comment>
<comment type="similarity">
    <text evidence="2">Belongs to the methyltransferase superfamily. Trimethylguanosine synthase family.</text>
</comment>
<gene>
    <name evidence="8" type="ORF">BABINDRAFT_40730</name>
</gene>
<evidence type="ECO:0000313" key="8">
    <source>
        <dbReference type="EMBL" id="ODQ77846.1"/>
    </source>
</evidence>
<dbReference type="GO" id="GO:0008033">
    <property type="term" value="P:tRNA processing"/>
    <property type="evidence" value="ECO:0007669"/>
    <property type="project" value="EnsemblFungi"/>
</dbReference>
<dbReference type="GO" id="GO:0051321">
    <property type="term" value="P:meiotic cell cycle"/>
    <property type="evidence" value="ECO:0007669"/>
    <property type="project" value="EnsemblFungi"/>
</dbReference>